<dbReference type="Gene3D" id="3.40.50.1820">
    <property type="entry name" value="alpha/beta hydrolase"/>
    <property type="match status" value="1"/>
</dbReference>
<keyword evidence="3" id="KW-0119">Carbohydrate metabolism</keyword>
<dbReference type="eggNOG" id="ENOG502QPXZ">
    <property type="taxonomic scope" value="Eukaryota"/>
</dbReference>
<sequence length="545" mass="60089">MKLARRYAILGALATVGSSFVSADNINPSKAFSIRCSNLPKSFQPDQKTTVLLAEFLPKGSTIINPSSLPECAITNTTILADICRLRLNVTTSSTSSTVMEAWMPADWSVKGRRFLMTGNGGLAGCIGFDDLNYYTSLGFATAGHNNGHEGNTGLPFYNRPEVLKDYVFRALLTATHVGKKAATHLYQQVVKNSYYIGCSTGGRQGLKAAQDFPEEFDGIIAGAPAHNWNNLMSAFAYYWKYVANQQNPLVMTADQWVAWRDEVIHQCDTIDGVADLVIEDPRKCRPRPEARLCAPGQTWNSNKCFTSYQVTFLRKLYEPFYGNNGTWLYPGFAPGDETITSFWIQAAPPQLPIDWYRYAVLSDPNWTIEKDFDLDTADYNNAVDAFNISTYKDLSKLKASGHKLIQYHGLADGSLTYEGSDLYYESNVRRLGLPSAQMDKFYRYFPISGLSHCATGKGAWFIGAANQFFNSPASPAGITGFDPAGGVVMSMVKWVEEGIAPETILGRGVGADGKATSTKDHCKYPKKSTYVGGDASKRTSWRCL</sequence>
<dbReference type="EC" id="3.1.1.-" evidence="10"/>
<reference evidence="11 12" key="1">
    <citation type="journal article" date="2013" name="PLoS Genet.">
        <title>Genomic mechanisms accounting for the adaptation to parasitism in nematode-trapping fungi.</title>
        <authorList>
            <person name="Meerupati T."/>
            <person name="Andersson K.M."/>
            <person name="Friman E."/>
            <person name="Kumar D."/>
            <person name="Tunlid A."/>
            <person name="Ahren D."/>
        </authorList>
    </citation>
    <scope>NUCLEOTIDE SEQUENCE [LARGE SCALE GENOMIC DNA]</scope>
    <source>
        <strain evidence="11 12">CBS 200.50</strain>
    </source>
</reference>
<keyword evidence="12" id="KW-1185">Reference proteome</keyword>
<evidence type="ECO:0000256" key="9">
    <source>
        <dbReference type="ARBA" id="ARBA00034075"/>
    </source>
</evidence>
<comment type="caution">
    <text evidence="11">The sequence shown here is derived from an EMBL/GenBank/DDBJ whole genome shotgun (WGS) entry which is preliminary data.</text>
</comment>
<evidence type="ECO:0000256" key="10">
    <source>
        <dbReference type="RuleBase" id="RU361238"/>
    </source>
</evidence>
<dbReference type="PANTHER" id="PTHR33938:SF15">
    <property type="entry name" value="FERULOYL ESTERASE B-RELATED"/>
    <property type="match status" value="1"/>
</dbReference>
<dbReference type="EMBL" id="AQGS01000013">
    <property type="protein sequence ID" value="EPS45579.1"/>
    <property type="molecule type" value="Genomic_DNA"/>
</dbReference>
<dbReference type="PANTHER" id="PTHR33938">
    <property type="entry name" value="FERULOYL ESTERASE B-RELATED"/>
    <property type="match status" value="1"/>
</dbReference>
<keyword evidence="8" id="KW-1015">Disulfide bond</keyword>
<evidence type="ECO:0000256" key="3">
    <source>
        <dbReference type="ARBA" id="ARBA00022651"/>
    </source>
</evidence>
<evidence type="ECO:0000313" key="11">
    <source>
        <dbReference type="EMBL" id="EPS45579.1"/>
    </source>
</evidence>
<keyword evidence="5 10" id="KW-0732">Signal</keyword>
<comment type="similarity">
    <text evidence="1 10">Belongs to the tannase family.</text>
</comment>
<comment type="catalytic activity">
    <reaction evidence="9">
        <text>feruloyl-polysaccharide + H2O = ferulate + polysaccharide.</text>
        <dbReference type="EC" id="3.1.1.73"/>
    </reaction>
</comment>
<evidence type="ECO:0000256" key="8">
    <source>
        <dbReference type="ARBA" id="ARBA00023157"/>
    </source>
</evidence>
<keyword evidence="2" id="KW-0719">Serine esterase</keyword>
<keyword evidence="3" id="KW-0858">Xylan degradation</keyword>
<keyword evidence="7" id="KW-0106">Calcium</keyword>
<name>S8ART1_DACHA</name>
<gene>
    <name evidence="11" type="ORF">H072_448</name>
</gene>
<accession>S8ART1</accession>
<dbReference type="Proteomes" id="UP000015100">
    <property type="component" value="Unassembled WGS sequence"/>
</dbReference>
<keyword evidence="6 10" id="KW-0378">Hydrolase</keyword>
<evidence type="ECO:0000256" key="1">
    <source>
        <dbReference type="ARBA" id="ARBA00006249"/>
    </source>
</evidence>
<organism evidence="11 12">
    <name type="scientific">Dactylellina haptotyla (strain CBS 200.50)</name>
    <name type="common">Nematode-trapping fungus</name>
    <name type="synonym">Monacrosporium haptotylum</name>
    <dbReference type="NCBI Taxonomy" id="1284197"/>
    <lineage>
        <taxon>Eukaryota</taxon>
        <taxon>Fungi</taxon>
        <taxon>Dikarya</taxon>
        <taxon>Ascomycota</taxon>
        <taxon>Pezizomycotina</taxon>
        <taxon>Orbiliomycetes</taxon>
        <taxon>Orbiliales</taxon>
        <taxon>Orbiliaceae</taxon>
        <taxon>Dactylellina</taxon>
    </lineage>
</organism>
<dbReference type="OMA" id="AISEDWY"/>
<evidence type="ECO:0000256" key="7">
    <source>
        <dbReference type="ARBA" id="ARBA00022837"/>
    </source>
</evidence>
<dbReference type="OrthoDB" id="3039123at2759"/>
<dbReference type="GO" id="GO:0030600">
    <property type="term" value="F:feruloyl esterase activity"/>
    <property type="evidence" value="ECO:0007669"/>
    <property type="project" value="UniProtKB-EC"/>
</dbReference>
<keyword evidence="3" id="KW-0624">Polysaccharide degradation</keyword>
<dbReference type="InterPro" id="IPR029058">
    <property type="entry name" value="AB_hydrolase_fold"/>
</dbReference>
<proteinExistence type="inferred from homology"/>
<dbReference type="STRING" id="1284197.S8ART1"/>
<evidence type="ECO:0000256" key="5">
    <source>
        <dbReference type="ARBA" id="ARBA00022729"/>
    </source>
</evidence>
<reference evidence="12" key="2">
    <citation type="submission" date="2013-04" db="EMBL/GenBank/DDBJ databases">
        <title>Genomic mechanisms accounting for the adaptation to parasitism in nematode-trapping fungi.</title>
        <authorList>
            <person name="Ahren D.G."/>
        </authorList>
    </citation>
    <scope>NUCLEOTIDE SEQUENCE [LARGE SCALE GENOMIC DNA]</scope>
    <source>
        <strain evidence="12">CBS 200.50</strain>
    </source>
</reference>
<dbReference type="InterPro" id="IPR011118">
    <property type="entry name" value="Tannase/feruloyl_esterase"/>
</dbReference>
<dbReference type="AlphaFoldDB" id="S8ART1"/>
<keyword evidence="4" id="KW-0479">Metal-binding</keyword>
<evidence type="ECO:0000256" key="2">
    <source>
        <dbReference type="ARBA" id="ARBA00022487"/>
    </source>
</evidence>
<evidence type="ECO:0000256" key="6">
    <source>
        <dbReference type="ARBA" id="ARBA00022801"/>
    </source>
</evidence>
<feature type="signal peptide" evidence="10">
    <location>
        <begin position="1"/>
        <end position="23"/>
    </location>
</feature>
<evidence type="ECO:0000256" key="4">
    <source>
        <dbReference type="ARBA" id="ARBA00022723"/>
    </source>
</evidence>
<evidence type="ECO:0000313" key="12">
    <source>
        <dbReference type="Proteomes" id="UP000015100"/>
    </source>
</evidence>
<dbReference type="HOGENOM" id="CLU_014819_1_0_1"/>
<dbReference type="SUPFAM" id="SSF53474">
    <property type="entry name" value="alpha/beta-Hydrolases"/>
    <property type="match status" value="1"/>
</dbReference>
<protein>
    <recommendedName>
        <fullName evidence="10">Carboxylic ester hydrolase</fullName>
        <ecNumber evidence="10">3.1.1.-</ecNumber>
    </recommendedName>
</protein>
<dbReference type="GO" id="GO:0045493">
    <property type="term" value="P:xylan catabolic process"/>
    <property type="evidence" value="ECO:0007669"/>
    <property type="project" value="UniProtKB-KW"/>
</dbReference>
<dbReference type="GO" id="GO:0046872">
    <property type="term" value="F:metal ion binding"/>
    <property type="evidence" value="ECO:0007669"/>
    <property type="project" value="UniProtKB-KW"/>
</dbReference>
<dbReference type="Pfam" id="PF07519">
    <property type="entry name" value="Tannase"/>
    <property type="match status" value="1"/>
</dbReference>
<feature type="chain" id="PRO_5005146628" description="Carboxylic ester hydrolase" evidence="10">
    <location>
        <begin position="24"/>
        <end position="545"/>
    </location>
</feature>